<dbReference type="Proteomes" id="UP000814140">
    <property type="component" value="Unassembled WGS sequence"/>
</dbReference>
<organism evidence="1 2">
    <name type="scientific">Artomyces pyxidatus</name>
    <dbReference type="NCBI Taxonomy" id="48021"/>
    <lineage>
        <taxon>Eukaryota</taxon>
        <taxon>Fungi</taxon>
        <taxon>Dikarya</taxon>
        <taxon>Basidiomycota</taxon>
        <taxon>Agaricomycotina</taxon>
        <taxon>Agaricomycetes</taxon>
        <taxon>Russulales</taxon>
        <taxon>Auriscalpiaceae</taxon>
        <taxon>Artomyces</taxon>
    </lineage>
</organism>
<proteinExistence type="predicted"/>
<protein>
    <submittedName>
        <fullName evidence="1">Uncharacterized protein</fullName>
    </submittedName>
</protein>
<reference evidence="1" key="1">
    <citation type="submission" date="2021-03" db="EMBL/GenBank/DDBJ databases">
        <authorList>
            <consortium name="DOE Joint Genome Institute"/>
            <person name="Ahrendt S."/>
            <person name="Looney B.P."/>
            <person name="Miyauchi S."/>
            <person name="Morin E."/>
            <person name="Drula E."/>
            <person name="Courty P.E."/>
            <person name="Chicoki N."/>
            <person name="Fauchery L."/>
            <person name="Kohler A."/>
            <person name="Kuo A."/>
            <person name="Labutti K."/>
            <person name="Pangilinan J."/>
            <person name="Lipzen A."/>
            <person name="Riley R."/>
            <person name="Andreopoulos W."/>
            <person name="He G."/>
            <person name="Johnson J."/>
            <person name="Barry K.W."/>
            <person name="Grigoriev I.V."/>
            <person name="Nagy L."/>
            <person name="Hibbett D."/>
            <person name="Henrissat B."/>
            <person name="Matheny P.B."/>
            <person name="Labbe J."/>
            <person name="Martin F."/>
        </authorList>
    </citation>
    <scope>NUCLEOTIDE SEQUENCE</scope>
    <source>
        <strain evidence="1">HHB10654</strain>
    </source>
</reference>
<accession>A0ACB8SFT5</accession>
<gene>
    <name evidence="1" type="ORF">BV25DRAFT_1816528</name>
</gene>
<sequence length="124" mass="14451">MSQSSKGWSAKAFIVTGGLGTSELDRDIGEAERYLAFLHRIRNRQLPALRVPSEILEYIFSFCQCHPEQPHRDRRHPPAWVVVTHVCHLWRDVALSSPRLWRNVVTYSQPWMEETLSRSKEVPL</sequence>
<reference evidence="1" key="2">
    <citation type="journal article" date="2022" name="New Phytol.">
        <title>Evolutionary transition to the ectomycorrhizal habit in the genomes of a hyperdiverse lineage of mushroom-forming fungi.</title>
        <authorList>
            <person name="Looney B."/>
            <person name="Miyauchi S."/>
            <person name="Morin E."/>
            <person name="Drula E."/>
            <person name="Courty P.E."/>
            <person name="Kohler A."/>
            <person name="Kuo A."/>
            <person name="LaButti K."/>
            <person name="Pangilinan J."/>
            <person name="Lipzen A."/>
            <person name="Riley R."/>
            <person name="Andreopoulos W."/>
            <person name="He G."/>
            <person name="Johnson J."/>
            <person name="Nolan M."/>
            <person name="Tritt A."/>
            <person name="Barry K.W."/>
            <person name="Grigoriev I.V."/>
            <person name="Nagy L.G."/>
            <person name="Hibbett D."/>
            <person name="Henrissat B."/>
            <person name="Matheny P.B."/>
            <person name="Labbe J."/>
            <person name="Martin F.M."/>
        </authorList>
    </citation>
    <scope>NUCLEOTIDE SEQUENCE</scope>
    <source>
        <strain evidence="1">HHB10654</strain>
    </source>
</reference>
<dbReference type="EMBL" id="MU277345">
    <property type="protein sequence ID" value="KAI0054795.1"/>
    <property type="molecule type" value="Genomic_DNA"/>
</dbReference>
<comment type="caution">
    <text evidence="1">The sequence shown here is derived from an EMBL/GenBank/DDBJ whole genome shotgun (WGS) entry which is preliminary data.</text>
</comment>
<feature type="non-terminal residue" evidence="1">
    <location>
        <position position="124"/>
    </location>
</feature>
<keyword evidence="2" id="KW-1185">Reference proteome</keyword>
<name>A0ACB8SFT5_9AGAM</name>
<evidence type="ECO:0000313" key="1">
    <source>
        <dbReference type="EMBL" id="KAI0054795.1"/>
    </source>
</evidence>
<evidence type="ECO:0000313" key="2">
    <source>
        <dbReference type="Proteomes" id="UP000814140"/>
    </source>
</evidence>